<reference evidence="2" key="1">
    <citation type="submission" date="2022-11" db="UniProtKB">
        <authorList>
            <consortium name="WormBaseParasite"/>
        </authorList>
    </citation>
    <scope>IDENTIFICATION</scope>
</reference>
<dbReference type="AlphaFoldDB" id="A0A915IDI3"/>
<dbReference type="Proteomes" id="UP000887565">
    <property type="component" value="Unplaced"/>
</dbReference>
<accession>A0A915IDI3</accession>
<organism evidence="1 2">
    <name type="scientific">Romanomermis culicivorax</name>
    <name type="common">Nematode worm</name>
    <dbReference type="NCBI Taxonomy" id="13658"/>
    <lineage>
        <taxon>Eukaryota</taxon>
        <taxon>Metazoa</taxon>
        <taxon>Ecdysozoa</taxon>
        <taxon>Nematoda</taxon>
        <taxon>Enoplea</taxon>
        <taxon>Dorylaimia</taxon>
        <taxon>Mermithida</taxon>
        <taxon>Mermithoidea</taxon>
        <taxon>Mermithidae</taxon>
        <taxon>Romanomermis</taxon>
    </lineage>
</organism>
<evidence type="ECO:0000313" key="2">
    <source>
        <dbReference type="WBParaSite" id="nRc.2.0.1.t12245-RA"/>
    </source>
</evidence>
<dbReference type="WBParaSite" id="nRc.2.0.1.t12245-RA">
    <property type="protein sequence ID" value="nRc.2.0.1.t12245-RA"/>
    <property type="gene ID" value="nRc.2.0.1.g12245"/>
</dbReference>
<sequence length="279" mass="31424">MLDLLSRAFREYKLPLAVIARRSCFPINVERSILWKDYLDEVVGLLRNQIILKSLTIFIIVPIIVQSWRITGRRRSIIHRHIIGASFRRRSIVVAATFQATVSIKLLSWNFCPWPLTEVSAGDERLLFVVVVSVLSKLSTLNLVVAELSMVAVAGGDDGAGLLRQLSSKWAKVVCAEGSGAGYRIHQRIHYFELTPRGLASSVGRRTHVYQVNDFLTEKTSLQKPEEDMCLQNSNSQTLHTKLTATQIALSCELVKYIQKNLNPQSCSDRLKFKSVSNQ</sequence>
<name>A0A915IDI3_ROMCU</name>
<proteinExistence type="predicted"/>
<keyword evidence="1" id="KW-1185">Reference proteome</keyword>
<protein>
    <submittedName>
        <fullName evidence="2">Uncharacterized protein</fullName>
    </submittedName>
</protein>
<evidence type="ECO:0000313" key="1">
    <source>
        <dbReference type="Proteomes" id="UP000887565"/>
    </source>
</evidence>